<gene>
    <name evidence="1" type="ORF">CLW00_101211</name>
</gene>
<proteinExistence type="predicted"/>
<evidence type="ECO:0000313" key="1">
    <source>
        <dbReference type="EMBL" id="PRY90549.1"/>
    </source>
</evidence>
<protein>
    <submittedName>
        <fullName evidence="1">Uncharacterized protein</fullName>
    </submittedName>
</protein>
<accession>A0A2T0WV51</accession>
<dbReference type="OrthoDB" id="828271at2"/>
<sequence length="86" mass="10083">MNDNQINKEALRKELVEIRDRISAKITNIVFTNQKLPFDRLSNGRQLKELVIISINAIDQGKDKELNDYIRELKKRGIQIKCNEET</sequence>
<organism evidence="1 2">
    <name type="scientific">Mongoliibacter ruber</name>
    <dbReference type="NCBI Taxonomy" id="1750599"/>
    <lineage>
        <taxon>Bacteria</taxon>
        <taxon>Pseudomonadati</taxon>
        <taxon>Bacteroidota</taxon>
        <taxon>Cytophagia</taxon>
        <taxon>Cytophagales</taxon>
        <taxon>Cyclobacteriaceae</taxon>
        <taxon>Mongoliibacter</taxon>
    </lineage>
</organism>
<dbReference type="Proteomes" id="UP000238157">
    <property type="component" value="Unassembled WGS sequence"/>
</dbReference>
<keyword evidence="2" id="KW-1185">Reference proteome</keyword>
<dbReference type="EMBL" id="PVTR01000001">
    <property type="protein sequence ID" value="PRY90549.1"/>
    <property type="molecule type" value="Genomic_DNA"/>
</dbReference>
<name>A0A2T0WV51_9BACT</name>
<evidence type="ECO:0000313" key="2">
    <source>
        <dbReference type="Proteomes" id="UP000238157"/>
    </source>
</evidence>
<dbReference type="RefSeq" id="WP_106131789.1">
    <property type="nucleotide sequence ID" value="NZ_PVTR01000001.1"/>
</dbReference>
<reference evidence="1 2" key="1">
    <citation type="submission" date="2018-03" db="EMBL/GenBank/DDBJ databases">
        <title>Genomic Encyclopedia of Archaeal and Bacterial Type Strains, Phase II (KMG-II): from individual species to whole genera.</title>
        <authorList>
            <person name="Goeker M."/>
        </authorList>
    </citation>
    <scope>NUCLEOTIDE SEQUENCE [LARGE SCALE GENOMIC DNA]</scope>
    <source>
        <strain evidence="1 2">DSM 27929</strain>
    </source>
</reference>
<dbReference type="AlphaFoldDB" id="A0A2T0WV51"/>
<comment type="caution">
    <text evidence="1">The sequence shown here is derived from an EMBL/GenBank/DDBJ whole genome shotgun (WGS) entry which is preliminary data.</text>
</comment>